<dbReference type="SUPFAM" id="SSF48452">
    <property type="entry name" value="TPR-like"/>
    <property type="match status" value="1"/>
</dbReference>
<evidence type="ECO:0000259" key="1">
    <source>
        <dbReference type="Pfam" id="PF13482"/>
    </source>
</evidence>
<keyword evidence="2" id="KW-0378">Hydrolase</keyword>
<keyword evidence="3" id="KW-1185">Reference proteome</keyword>
<sequence>MSLRDKLNRFRSHLTSELPISPIQLSVEVPFLEKWADLQASPYGSEDEYVMVREVRYPITRRHGRYTFHQLHEVMDAWKQSGASHPLSSAQRNSEELLFFDTETTGLHGGVGNTVFLLGYSRIEEDSVVVRQHFLAAPHAEATLYQSFLTDVKESKHLVTFNGKAFDWPQVRTRHTLLRDSVPHLPAFGHYDLLHGARRLWKRELESCRLSIIELEKLGIQRHGDVPGYMAPILYFDYLKSRDPEVVQGVLHHNEMDVLSLITLYIHISKLLLEHDNEAVTHEERFEIARWYEMLGEDELALQRYRTIADSQHPLRGNAKIALGHQYKRLKDWDKALEAWEEFINESDRIPEEISIEVAKIYEHQVKDYEKALHYTLQAYETWKLKRSLLRTSSQTELATYRKRIERLHAKIKR</sequence>
<reference evidence="3" key="1">
    <citation type="submission" date="2017-07" db="EMBL/GenBank/DDBJ databases">
        <title>Draft genome sequence of Effusibacillus lacus strain skLN1.</title>
        <authorList>
            <person name="Watanabe M."/>
            <person name="Kojima H."/>
            <person name="Fukui M."/>
        </authorList>
    </citation>
    <scope>NUCLEOTIDE SEQUENCE [LARGE SCALE GENOMIC DNA]</scope>
    <source>
        <strain evidence="3">skLN1</strain>
    </source>
</reference>
<dbReference type="PANTHER" id="PTHR38462">
    <property type="entry name" value="EXONUCLEASE-LIKE PROTEIN"/>
    <property type="match status" value="1"/>
</dbReference>
<dbReference type="SUPFAM" id="SSF53098">
    <property type="entry name" value="Ribonuclease H-like"/>
    <property type="match status" value="1"/>
</dbReference>
<dbReference type="InterPro" id="IPR012337">
    <property type="entry name" value="RNaseH-like_sf"/>
</dbReference>
<dbReference type="Pfam" id="PF13482">
    <property type="entry name" value="RNase_H_2"/>
    <property type="match status" value="1"/>
</dbReference>
<feature type="domain" description="YprB ribonuclease H-like" evidence="1">
    <location>
        <begin position="98"/>
        <end position="268"/>
    </location>
</feature>
<comment type="caution">
    <text evidence="2">The sequence shown here is derived from an EMBL/GenBank/DDBJ whole genome shotgun (WGS) entry which is preliminary data.</text>
</comment>
<proteinExistence type="predicted"/>
<evidence type="ECO:0000313" key="3">
    <source>
        <dbReference type="Proteomes" id="UP000217785"/>
    </source>
</evidence>
<dbReference type="EMBL" id="BDUF01000021">
    <property type="protein sequence ID" value="GAX89434.1"/>
    <property type="molecule type" value="Genomic_DNA"/>
</dbReference>
<evidence type="ECO:0000313" key="2">
    <source>
        <dbReference type="EMBL" id="GAX89434.1"/>
    </source>
</evidence>
<keyword evidence="2" id="KW-0269">Exonuclease</keyword>
<dbReference type="RefSeq" id="WP_096181126.1">
    <property type="nucleotide sequence ID" value="NZ_BDUF01000021.1"/>
</dbReference>
<dbReference type="InterPro" id="IPR038720">
    <property type="entry name" value="YprB_RNase_H-like_dom"/>
</dbReference>
<dbReference type="GO" id="GO:0004527">
    <property type="term" value="F:exonuclease activity"/>
    <property type="evidence" value="ECO:0007669"/>
    <property type="project" value="UniProtKB-KW"/>
</dbReference>
<keyword evidence="2" id="KW-0540">Nuclease</keyword>
<gene>
    <name evidence="2" type="ORF">EFBL_1058</name>
</gene>
<accession>A0A292YM21</accession>
<dbReference type="Proteomes" id="UP000217785">
    <property type="component" value="Unassembled WGS sequence"/>
</dbReference>
<dbReference type="AlphaFoldDB" id="A0A292YM21"/>
<dbReference type="InterPro" id="IPR011990">
    <property type="entry name" value="TPR-like_helical_dom_sf"/>
</dbReference>
<name>A0A292YM21_9BACL</name>
<dbReference type="OrthoDB" id="9790530at2"/>
<dbReference type="Gene3D" id="1.25.40.10">
    <property type="entry name" value="Tetratricopeptide repeat domain"/>
    <property type="match status" value="1"/>
</dbReference>
<organism evidence="2 3">
    <name type="scientific">Effusibacillus lacus</name>
    <dbReference type="NCBI Taxonomy" id="1348429"/>
    <lineage>
        <taxon>Bacteria</taxon>
        <taxon>Bacillati</taxon>
        <taxon>Bacillota</taxon>
        <taxon>Bacilli</taxon>
        <taxon>Bacillales</taxon>
        <taxon>Alicyclobacillaceae</taxon>
        <taxon>Effusibacillus</taxon>
    </lineage>
</organism>
<protein>
    <submittedName>
        <fullName evidence="2">Exonuclease</fullName>
    </submittedName>
</protein>
<dbReference type="PANTHER" id="PTHR38462:SF1">
    <property type="entry name" value="YPRB RIBONUCLEASE H-LIKE DOMAIN-CONTAINING PROTEIN"/>
    <property type="match status" value="1"/>
</dbReference>